<dbReference type="Gene3D" id="2.40.40.10">
    <property type="entry name" value="RlpA-like domain"/>
    <property type="match status" value="1"/>
</dbReference>
<reference evidence="5 6" key="1">
    <citation type="journal article" date="2019" name="Microorganisms">
        <title>Paenibacillus lutrae sp. nov., A Chitinolytic Species Isolated from A River Otter in Castril Natural Park, Granada, Spain.</title>
        <authorList>
            <person name="Rodriguez M."/>
            <person name="Reina J.C."/>
            <person name="Bejar V."/>
            <person name="Llamas I."/>
        </authorList>
    </citation>
    <scope>NUCLEOTIDE SEQUENCE [LARGE SCALE GENOMIC DNA]</scope>
    <source>
        <strain evidence="5 6">N10</strain>
    </source>
</reference>
<dbReference type="InterPro" id="IPR051933">
    <property type="entry name" value="Resuscitation_pf_RpfB"/>
</dbReference>
<feature type="chain" id="PRO_5030753305" description="3D domain-containing protein" evidence="3">
    <location>
        <begin position="30"/>
        <end position="329"/>
    </location>
</feature>
<keyword evidence="6" id="KW-1185">Reference proteome</keyword>
<feature type="signal peptide" evidence="3">
    <location>
        <begin position="1"/>
        <end position="29"/>
    </location>
</feature>
<dbReference type="GO" id="GO:0019867">
    <property type="term" value="C:outer membrane"/>
    <property type="evidence" value="ECO:0007669"/>
    <property type="project" value="InterPro"/>
</dbReference>
<dbReference type="InterPro" id="IPR059180">
    <property type="entry name" value="3D_YorM"/>
</dbReference>
<dbReference type="SUPFAM" id="SSF50685">
    <property type="entry name" value="Barwin-like endoglucanases"/>
    <property type="match status" value="1"/>
</dbReference>
<comment type="caution">
    <text evidence="5">The sequence shown here is derived from an EMBL/GenBank/DDBJ whole genome shotgun (WGS) entry which is preliminary data.</text>
</comment>
<evidence type="ECO:0000313" key="5">
    <source>
        <dbReference type="EMBL" id="MVP00860.1"/>
    </source>
</evidence>
<dbReference type="PANTHER" id="PTHR39160:SF4">
    <property type="entry name" value="RESUSCITATION-PROMOTING FACTOR RPFB"/>
    <property type="match status" value="1"/>
</dbReference>
<evidence type="ECO:0000256" key="1">
    <source>
        <dbReference type="ARBA" id="ARBA00022729"/>
    </source>
</evidence>
<dbReference type="InterPro" id="IPR036908">
    <property type="entry name" value="RlpA-like_sf"/>
</dbReference>
<evidence type="ECO:0000256" key="2">
    <source>
        <dbReference type="SAM" id="MobiDB-lite"/>
    </source>
</evidence>
<feature type="region of interest" description="Disordered" evidence="2">
    <location>
        <begin position="162"/>
        <end position="212"/>
    </location>
</feature>
<dbReference type="InterPro" id="IPR010611">
    <property type="entry name" value="3D_dom"/>
</dbReference>
<accession>A0A7X3FJI4</accession>
<evidence type="ECO:0000256" key="3">
    <source>
        <dbReference type="SAM" id="SignalP"/>
    </source>
</evidence>
<name>A0A7X3FJI4_9BACL</name>
<dbReference type="EMBL" id="RHLK01000008">
    <property type="protein sequence ID" value="MVP00860.1"/>
    <property type="molecule type" value="Genomic_DNA"/>
</dbReference>
<dbReference type="Proteomes" id="UP000490800">
    <property type="component" value="Unassembled WGS sequence"/>
</dbReference>
<dbReference type="OrthoDB" id="9798935at2"/>
<dbReference type="AlphaFoldDB" id="A0A7X3FJI4"/>
<dbReference type="Pfam" id="PF06725">
    <property type="entry name" value="3D"/>
    <property type="match status" value="1"/>
</dbReference>
<evidence type="ECO:0000313" key="6">
    <source>
        <dbReference type="Proteomes" id="UP000490800"/>
    </source>
</evidence>
<dbReference type="RefSeq" id="WP_157336727.1">
    <property type="nucleotide sequence ID" value="NZ_RHLK01000008.1"/>
</dbReference>
<dbReference type="PANTHER" id="PTHR39160">
    <property type="entry name" value="CELL WALL-BINDING PROTEIN YOCH"/>
    <property type="match status" value="1"/>
</dbReference>
<protein>
    <recommendedName>
        <fullName evidence="4">3D domain-containing protein</fullName>
    </recommendedName>
</protein>
<feature type="domain" description="3D" evidence="4">
    <location>
        <begin position="259"/>
        <end position="329"/>
    </location>
</feature>
<feature type="compositionally biased region" description="Basic and acidic residues" evidence="2">
    <location>
        <begin position="170"/>
        <end position="196"/>
    </location>
</feature>
<dbReference type="GO" id="GO:0004553">
    <property type="term" value="F:hydrolase activity, hydrolyzing O-glycosyl compounds"/>
    <property type="evidence" value="ECO:0007669"/>
    <property type="project" value="InterPro"/>
</dbReference>
<dbReference type="GO" id="GO:0009254">
    <property type="term" value="P:peptidoglycan turnover"/>
    <property type="evidence" value="ECO:0007669"/>
    <property type="project" value="InterPro"/>
</dbReference>
<organism evidence="5 6">
    <name type="scientific">Paenibacillus lutrae</name>
    <dbReference type="NCBI Taxonomy" id="2078573"/>
    <lineage>
        <taxon>Bacteria</taxon>
        <taxon>Bacillati</taxon>
        <taxon>Bacillota</taxon>
        <taxon>Bacilli</taxon>
        <taxon>Bacillales</taxon>
        <taxon>Paenibacillaceae</taxon>
        <taxon>Paenibacillus</taxon>
    </lineage>
</organism>
<feature type="compositionally biased region" description="Low complexity" evidence="2">
    <location>
        <begin position="199"/>
        <end position="210"/>
    </location>
</feature>
<keyword evidence="1 3" id="KW-0732">Signal</keyword>
<evidence type="ECO:0000259" key="4">
    <source>
        <dbReference type="Pfam" id="PF06725"/>
    </source>
</evidence>
<dbReference type="CDD" id="cd14667">
    <property type="entry name" value="3D_containing_proteins"/>
    <property type="match status" value="1"/>
</dbReference>
<sequence length="329" mass="34800">MNFTHHWKKTCAVLVLAAVATLSGVPSWAADTAKADKAKAESLLHWKLAKSLQEVAFPASLDSEVAYRDPSLLLTGTQTIVLSERSSLWNLAAQVQMDVLDLLALNPEADPLDLPQGLTMKILNEINLHQLTDLKAEIVTPPALAAVETVADTGPKTAALQASKAVQKAAEPDKSAAKPAKKAAEKKSAKSAEKKTSVKKPATAKAAASTNRVVTTAAGKQMPYKNMLNIKASAYSADPSENGGYAGLDYFGNKLKVGTIAVDPKVIPLGTTVYVTGYSFDGLPAKGMIAKATDIGGAIKGNRIDIFVPGSKEKVNNFGYQNVKVYILK</sequence>
<gene>
    <name evidence="5" type="ORF">EDM21_15220</name>
</gene>
<proteinExistence type="predicted"/>